<dbReference type="CDD" id="cd03225">
    <property type="entry name" value="ABC_cobalt_CbiO_domain1"/>
    <property type="match status" value="1"/>
</dbReference>
<keyword evidence="7" id="KW-1278">Translocase</keyword>
<dbReference type="FunFam" id="3.40.50.300:FF:000224">
    <property type="entry name" value="Energy-coupling factor transporter ATP-binding protein EcfA"/>
    <property type="match status" value="1"/>
</dbReference>
<evidence type="ECO:0000256" key="2">
    <source>
        <dbReference type="ARBA" id="ARBA00005417"/>
    </source>
</evidence>
<evidence type="ECO:0000313" key="10">
    <source>
        <dbReference type="EMBL" id="QMS85211.1"/>
    </source>
</evidence>
<dbReference type="EMBL" id="CP048914">
    <property type="protein sequence ID" value="QMS85211.1"/>
    <property type="molecule type" value="Genomic_DNA"/>
</dbReference>
<dbReference type="PANTHER" id="PTHR43553">
    <property type="entry name" value="HEAVY METAL TRANSPORTER"/>
    <property type="match status" value="1"/>
</dbReference>
<dbReference type="InterPro" id="IPR003439">
    <property type="entry name" value="ABC_transporter-like_ATP-bd"/>
</dbReference>
<dbReference type="InterPro" id="IPR027417">
    <property type="entry name" value="P-loop_NTPase"/>
</dbReference>
<reference evidence="10 11" key="1">
    <citation type="submission" date="2020-02" db="EMBL/GenBank/DDBJ databases">
        <authorList>
            <person name="Zheng R.K."/>
            <person name="Sun C.M."/>
        </authorList>
    </citation>
    <scope>NUCLEOTIDE SEQUENCE [LARGE SCALE GENOMIC DNA]</scope>
    <source>
        <strain evidence="11">zrk13</strain>
    </source>
</reference>
<dbReference type="GO" id="GO:0005524">
    <property type="term" value="F:ATP binding"/>
    <property type="evidence" value="ECO:0007669"/>
    <property type="project" value="UniProtKB-KW"/>
</dbReference>
<dbReference type="InterPro" id="IPR003593">
    <property type="entry name" value="AAA+_ATPase"/>
</dbReference>
<evidence type="ECO:0000313" key="11">
    <source>
        <dbReference type="Proteomes" id="UP000514720"/>
    </source>
</evidence>
<comment type="subcellular location">
    <subcellularLocation>
        <location evidence="1">Cell membrane</location>
    </subcellularLocation>
</comment>
<dbReference type="InterPro" id="IPR050095">
    <property type="entry name" value="ECF_ABC_transporter_ATP-bd"/>
</dbReference>
<dbReference type="KEGG" id="xcl:G4Z02_05440"/>
<accession>A0A7L7KQW7</accession>
<dbReference type="PROSITE" id="PS50893">
    <property type="entry name" value="ABC_TRANSPORTER_2"/>
    <property type="match status" value="1"/>
</dbReference>
<dbReference type="GO" id="GO:0042626">
    <property type="term" value="F:ATPase-coupled transmembrane transporter activity"/>
    <property type="evidence" value="ECO:0007669"/>
    <property type="project" value="TreeGrafter"/>
</dbReference>
<evidence type="ECO:0000256" key="3">
    <source>
        <dbReference type="ARBA" id="ARBA00022448"/>
    </source>
</evidence>
<evidence type="ECO:0000256" key="7">
    <source>
        <dbReference type="ARBA" id="ARBA00022967"/>
    </source>
</evidence>
<dbReference type="NCBIfam" id="TIGR04520">
    <property type="entry name" value="ECF_ATPase_1"/>
    <property type="match status" value="1"/>
</dbReference>
<dbReference type="SUPFAM" id="SSF52540">
    <property type="entry name" value="P-loop containing nucleoside triphosphate hydrolases"/>
    <property type="match status" value="1"/>
</dbReference>
<sequence>MNIIEIKDLSFSYVTDKPVLTDINVSIKQGEWITILGHNGSGKSTLSKLIIGLLKAKTGTVTVDGLELTEETVYQIREKIGIVFQNPDNQFVGVTVEDDIAFGMENLCFERDEMKRRIDEYATKVHMEEYLKKEPHNLSGGQKQRVAIAGILAMNTDIIIFDEATSMLDPKGRDQIIEYIKDINQAGVTVISITHDMKEAIYADRIVVMKEGRILKVGPTEEILNDKETLNASNLELLLPLKLLYKLDELDIDHPKLKDYLWQLSLNK</sequence>
<evidence type="ECO:0000256" key="8">
    <source>
        <dbReference type="ARBA" id="ARBA00023136"/>
    </source>
</evidence>
<dbReference type="Gene3D" id="3.40.50.300">
    <property type="entry name" value="P-loop containing nucleotide triphosphate hydrolases"/>
    <property type="match status" value="1"/>
</dbReference>
<keyword evidence="4" id="KW-1003">Cell membrane</keyword>
<keyword evidence="11" id="KW-1185">Reference proteome</keyword>
<evidence type="ECO:0000256" key="6">
    <source>
        <dbReference type="ARBA" id="ARBA00022840"/>
    </source>
</evidence>
<name>A0A7L7KQW7_9MOLU</name>
<keyword evidence="3" id="KW-0813">Transport</keyword>
<dbReference type="PROSITE" id="PS00211">
    <property type="entry name" value="ABC_TRANSPORTER_1"/>
    <property type="match status" value="1"/>
</dbReference>
<evidence type="ECO:0000256" key="1">
    <source>
        <dbReference type="ARBA" id="ARBA00004236"/>
    </source>
</evidence>
<dbReference type="InterPro" id="IPR030947">
    <property type="entry name" value="EcfA_1"/>
</dbReference>
<comment type="similarity">
    <text evidence="2">Belongs to the ABC transporter superfamily.</text>
</comment>
<dbReference type="GO" id="GO:0016887">
    <property type="term" value="F:ATP hydrolysis activity"/>
    <property type="evidence" value="ECO:0007669"/>
    <property type="project" value="InterPro"/>
</dbReference>
<feature type="domain" description="ABC transporter" evidence="9">
    <location>
        <begin position="4"/>
        <end position="236"/>
    </location>
</feature>
<dbReference type="RefSeq" id="WP_258876991.1">
    <property type="nucleotide sequence ID" value="NZ_CP048914.1"/>
</dbReference>
<organism evidence="10 11">
    <name type="scientific">Candidatus Xianfuyuplasma coldseepsis</name>
    <dbReference type="NCBI Taxonomy" id="2782163"/>
    <lineage>
        <taxon>Bacteria</taxon>
        <taxon>Bacillati</taxon>
        <taxon>Mycoplasmatota</taxon>
        <taxon>Mollicutes</taxon>
        <taxon>Candidatus Izemoplasmatales</taxon>
        <taxon>Candidatus Izemoplasmataceae</taxon>
        <taxon>Candidatus Xianfuyuplasma</taxon>
    </lineage>
</organism>
<evidence type="ECO:0000256" key="5">
    <source>
        <dbReference type="ARBA" id="ARBA00022741"/>
    </source>
</evidence>
<keyword evidence="5" id="KW-0547">Nucleotide-binding</keyword>
<gene>
    <name evidence="10" type="ORF">G4Z02_05440</name>
</gene>
<evidence type="ECO:0000259" key="9">
    <source>
        <dbReference type="PROSITE" id="PS50893"/>
    </source>
</evidence>
<dbReference type="AlphaFoldDB" id="A0A7L7KQW7"/>
<dbReference type="InterPro" id="IPR015856">
    <property type="entry name" value="ABC_transpr_CbiO/EcfA_su"/>
</dbReference>
<dbReference type="GO" id="GO:0043190">
    <property type="term" value="C:ATP-binding cassette (ABC) transporter complex"/>
    <property type="evidence" value="ECO:0007669"/>
    <property type="project" value="TreeGrafter"/>
</dbReference>
<dbReference type="PANTHER" id="PTHR43553:SF24">
    <property type="entry name" value="ENERGY-COUPLING FACTOR TRANSPORTER ATP-BINDING PROTEIN ECFA1"/>
    <property type="match status" value="1"/>
</dbReference>
<dbReference type="Pfam" id="PF00005">
    <property type="entry name" value="ABC_tran"/>
    <property type="match status" value="1"/>
</dbReference>
<dbReference type="InterPro" id="IPR017871">
    <property type="entry name" value="ABC_transporter-like_CS"/>
</dbReference>
<dbReference type="SMART" id="SM00382">
    <property type="entry name" value="AAA"/>
    <property type="match status" value="1"/>
</dbReference>
<protein>
    <submittedName>
        <fullName evidence="10">Energy-coupling factor transporter ATPase</fullName>
    </submittedName>
</protein>
<keyword evidence="6" id="KW-0067">ATP-binding</keyword>
<evidence type="ECO:0000256" key="4">
    <source>
        <dbReference type="ARBA" id="ARBA00022475"/>
    </source>
</evidence>
<proteinExistence type="inferred from homology"/>
<keyword evidence="8" id="KW-0472">Membrane</keyword>
<dbReference type="NCBIfam" id="NF010167">
    <property type="entry name" value="PRK13648.1"/>
    <property type="match status" value="1"/>
</dbReference>
<dbReference type="Proteomes" id="UP000514720">
    <property type="component" value="Chromosome"/>
</dbReference>